<proteinExistence type="predicted"/>
<evidence type="ECO:0000256" key="1">
    <source>
        <dbReference type="ARBA" id="ARBA00004141"/>
    </source>
</evidence>
<dbReference type="Proteomes" id="UP000230078">
    <property type="component" value="Unassembled WGS sequence"/>
</dbReference>
<dbReference type="EMBL" id="PFPI01000060">
    <property type="protein sequence ID" value="PIZ92404.1"/>
    <property type="molecule type" value="Genomic_DNA"/>
</dbReference>
<keyword evidence="3 5" id="KW-1133">Transmembrane helix</keyword>
<evidence type="ECO:0000259" key="6">
    <source>
        <dbReference type="Pfam" id="PF04932"/>
    </source>
</evidence>
<feature type="transmembrane region" description="Helical" evidence="5">
    <location>
        <begin position="158"/>
        <end position="177"/>
    </location>
</feature>
<dbReference type="AlphaFoldDB" id="A0A2M7V1Y1"/>
<feature type="transmembrane region" description="Helical" evidence="5">
    <location>
        <begin position="95"/>
        <end position="113"/>
    </location>
</feature>
<organism evidence="7 8">
    <name type="scientific">Candidatus Magasanikbacteria bacterium CG_4_10_14_0_2_um_filter_41_31</name>
    <dbReference type="NCBI Taxonomy" id="1974639"/>
    <lineage>
        <taxon>Bacteria</taxon>
        <taxon>Candidatus Magasanikiibacteriota</taxon>
    </lineage>
</organism>
<reference evidence="8" key="1">
    <citation type="submission" date="2017-09" db="EMBL/GenBank/DDBJ databases">
        <title>Depth-based differentiation of microbial function through sediment-hosted aquifers and enrichment of novel symbionts in the deep terrestrial subsurface.</title>
        <authorList>
            <person name="Probst A.J."/>
            <person name="Ladd B."/>
            <person name="Jarett J.K."/>
            <person name="Geller-Mcgrath D.E."/>
            <person name="Sieber C.M.K."/>
            <person name="Emerson J.B."/>
            <person name="Anantharaman K."/>
            <person name="Thomas B.C."/>
            <person name="Malmstrom R."/>
            <person name="Stieglmeier M."/>
            <person name="Klingl A."/>
            <person name="Woyke T."/>
            <person name="Ryan C.M."/>
            <person name="Banfield J.F."/>
        </authorList>
    </citation>
    <scope>NUCLEOTIDE SEQUENCE [LARGE SCALE GENOMIC DNA]</scope>
</reference>
<feature type="transmembrane region" description="Helical" evidence="5">
    <location>
        <begin position="229"/>
        <end position="252"/>
    </location>
</feature>
<feature type="transmembrane region" description="Helical" evidence="5">
    <location>
        <begin position="316"/>
        <end position="335"/>
    </location>
</feature>
<dbReference type="Pfam" id="PF04932">
    <property type="entry name" value="Wzy_C"/>
    <property type="match status" value="1"/>
</dbReference>
<comment type="subcellular location">
    <subcellularLocation>
        <location evidence="1">Membrane</location>
        <topology evidence="1">Multi-pass membrane protein</topology>
    </subcellularLocation>
</comment>
<feature type="transmembrane region" description="Helical" evidence="5">
    <location>
        <begin position="189"/>
        <end position="209"/>
    </location>
</feature>
<dbReference type="InterPro" id="IPR007016">
    <property type="entry name" value="O-antigen_ligase-rel_domated"/>
</dbReference>
<dbReference type="PANTHER" id="PTHR37422:SF23">
    <property type="entry name" value="TEICHURONIC ACID BIOSYNTHESIS PROTEIN TUAE"/>
    <property type="match status" value="1"/>
</dbReference>
<gene>
    <name evidence="7" type="ORF">COX83_04385</name>
</gene>
<evidence type="ECO:0000313" key="7">
    <source>
        <dbReference type="EMBL" id="PIZ92404.1"/>
    </source>
</evidence>
<keyword evidence="4 5" id="KW-0472">Membrane</keyword>
<protein>
    <recommendedName>
        <fullName evidence="6">O-antigen ligase-related domain-containing protein</fullName>
    </recommendedName>
</protein>
<evidence type="ECO:0000313" key="8">
    <source>
        <dbReference type="Proteomes" id="UP000230078"/>
    </source>
</evidence>
<feature type="transmembrane region" description="Helical" evidence="5">
    <location>
        <begin position="432"/>
        <end position="450"/>
    </location>
</feature>
<evidence type="ECO:0000256" key="3">
    <source>
        <dbReference type="ARBA" id="ARBA00022989"/>
    </source>
</evidence>
<evidence type="ECO:0000256" key="5">
    <source>
        <dbReference type="SAM" id="Phobius"/>
    </source>
</evidence>
<evidence type="ECO:0000256" key="4">
    <source>
        <dbReference type="ARBA" id="ARBA00023136"/>
    </source>
</evidence>
<dbReference type="InterPro" id="IPR051533">
    <property type="entry name" value="WaaL-like"/>
</dbReference>
<feature type="transmembrane region" description="Helical" evidence="5">
    <location>
        <begin position="133"/>
        <end position="152"/>
    </location>
</feature>
<feature type="domain" description="O-antigen ligase-related" evidence="6">
    <location>
        <begin position="281"/>
        <end position="418"/>
    </location>
</feature>
<keyword evidence="2 5" id="KW-0812">Transmembrane</keyword>
<accession>A0A2M7V1Y1</accession>
<dbReference type="PANTHER" id="PTHR37422">
    <property type="entry name" value="TEICHURONIC ACID BIOSYNTHESIS PROTEIN TUAE"/>
    <property type="match status" value="1"/>
</dbReference>
<sequence length="476" mass="53874">MDDIGNTQYLQITQMGIYSGCQTRDSNGMGSSPLCRYPRICGANPHIFKTTSMIAFYILYAAFYFLITWQRFSYGVFLLFLLLPTYLLRFSIGPLPMTILEIMILVVCIIGILKHARHIEESLLTLFKKHRLFTLGTILFLIAATVSIFTAVDMRAALGEWKAFYIEPFALFLILYFARDRIEIKTDILLPLVLSGLATSLFAIIQHFTGWMVPWDFWQNNATYRVTTWYGFPNGVGLFIAPLVVLAVAIVWQRLFQKQKDDWATGQFVSWILLVSCFSLLLIGPLAIYYAKSTGGLIGVAAGIGMILLLHKKTRWSAVAVGIVGLISLLSIPRLHSLRAELFFQDRSGQIRLSMWQDTINLLQDRPLLGAGLASYDERIAPYHTMVNGEGIEIFHHPHNIFLTMYVNLGVFGLIGFILMIIGLFFSATRKYGLWIMVLALITTFVVTGLVDSPYIKNDLAVLFWVFPLMLVARQD</sequence>
<feature type="transmembrane region" description="Helical" evidence="5">
    <location>
        <begin position="264"/>
        <end position="283"/>
    </location>
</feature>
<comment type="caution">
    <text evidence="7">The sequence shown here is derived from an EMBL/GenBank/DDBJ whole genome shotgun (WGS) entry which is preliminary data.</text>
</comment>
<feature type="transmembrane region" description="Helical" evidence="5">
    <location>
        <begin position="289"/>
        <end position="309"/>
    </location>
</feature>
<evidence type="ECO:0000256" key="2">
    <source>
        <dbReference type="ARBA" id="ARBA00022692"/>
    </source>
</evidence>
<feature type="transmembrane region" description="Helical" evidence="5">
    <location>
        <begin position="405"/>
        <end position="425"/>
    </location>
</feature>
<dbReference type="GO" id="GO:0016020">
    <property type="term" value="C:membrane"/>
    <property type="evidence" value="ECO:0007669"/>
    <property type="project" value="UniProtKB-SubCell"/>
</dbReference>
<name>A0A2M7V1Y1_9BACT</name>
<feature type="transmembrane region" description="Helical" evidence="5">
    <location>
        <begin position="47"/>
        <end position="67"/>
    </location>
</feature>